<proteinExistence type="predicted"/>
<dbReference type="EMBL" id="GDIQ01027243">
    <property type="protein sequence ID" value="JAN67494.1"/>
    <property type="molecule type" value="Transcribed_RNA"/>
</dbReference>
<accession>A0A0P6GX98</accession>
<protein>
    <submittedName>
        <fullName evidence="1">Uncharacterized protein</fullName>
    </submittedName>
</protein>
<dbReference type="AlphaFoldDB" id="A0A0P6GX98"/>
<sequence length="63" mass="7517">MKQEVLFIIHAAHQGRARTFANDDITIGNRFLFSCRLHPVRTWPFRSLINIIKHTETDRLTRR</sequence>
<reference evidence="1" key="1">
    <citation type="submission" date="2015-10" db="EMBL/GenBank/DDBJ databases">
        <title>EvidentialGene: Evidence-directed Construction of Complete mRNA Transcriptomes without Genomes.</title>
        <authorList>
            <person name="Gilbert D.G."/>
        </authorList>
    </citation>
    <scope>NUCLEOTIDE SEQUENCE</scope>
</reference>
<evidence type="ECO:0000313" key="1">
    <source>
        <dbReference type="EMBL" id="JAN67494.1"/>
    </source>
</evidence>
<organism evidence="1">
    <name type="scientific">Daphnia magna</name>
    <dbReference type="NCBI Taxonomy" id="35525"/>
    <lineage>
        <taxon>Eukaryota</taxon>
        <taxon>Metazoa</taxon>
        <taxon>Ecdysozoa</taxon>
        <taxon>Arthropoda</taxon>
        <taxon>Crustacea</taxon>
        <taxon>Branchiopoda</taxon>
        <taxon>Diplostraca</taxon>
        <taxon>Cladocera</taxon>
        <taxon>Anomopoda</taxon>
        <taxon>Daphniidae</taxon>
        <taxon>Daphnia</taxon>
    </lineage>
</organism>
<name>A0A0P6GX98_9CRUS</name>